<name>A0ABX0JBW4_9BACL</name>
<protein>
    <submittedName>
        <fullName evidence="1">DUF3891 family protein</fullName>
    </submittedName>
</protein>
<dbReference type="RefSeq" id="WP_166152512.1">
    <property type="nucleotide sequence ID" value="NZ_JAAOIW010000007.1"/>
</dbReference>
<gene>
    <name evidence="1" type="ORF">G9U52_20620</name>
</gene>
<evidence type="ECO:0000313" key="2">
    <source>
        <dbReference type="Proteomes" id="UP001165962"/>
    </source>
</evidence>
<dbReference type="Pfam" id="PF13030">
    <property type="entry name" value="DUF3891"/>
    <property type="match status" value="1"/>
</dbReference>
<accession>A0ABX0JBW4</accession>
<proteinExistence type="predicted"/>
<organism evidence="1 2">
    <name type="scientific">Paenibacillus agricola</name>
    <dbReference type="NCBI Taxonomy" id="2716264"/>
    <lineage>
        <taxon>Bacteria</taxon>
        <taxon>Bacillati</taxon>
        <taxon>Bacillota</taxon>
        <taxon>Bacilli</taxon>
        <taxon>Bacillales</taxon>
        <taxon>Paenibacillaceae</taxon>
        <taxon>Paenibacillus</taxon>
    </lineage>
</organism>
<keyword evidence="2" id="KW-1185">Reference proteome</keyword>
<dbReference type="Proteomes" id="UP001165962">
    <property type="component" value="Unassembled WGS sequence"/>
</dbReference>
<evidence type="ECO:0000313" key="1">
    <source>
        <dbReference type="EMBL" id="NHN32248.1"/>
    </source>
</evidence>
<dbReference type="EMBL" id="JAAOIW010000007">
    <property type="protein sequence ID" value="NHN32248.1"/>
    <property type="molecule type" value="Genomic_DNA"/>
</dbReference>
<reference evidence="1" key="1">
    <citation type="submission" date="2020-03" db="EMBL/GenBank/DDBJ databases">
        <title>Draft sequencing of Paenibacilllus sp. S3N08.</title>
        <authorList>
            <person name="Kim D.-U."/>
        </authorList>
    </citation>
    <scope>NUCLEOTIDE SEQUENCE</scope>
    <source>
        <strain evidence="1">S3N08</strain>
    </source>
</reference>
<dbReference type="InterPro" id="IPR024992">
    <property type="entry name" value="DUF3891"/>
</dbReference>
<sequence>MIVYEKEESFIMIAQHDHGHAAGELAAVWSEDLLIGKQRRDDLVYAAHQHDRSWIDLDGSPFWNDAKQRPYSFRDFPLQPRFPHYMQGVDEVQRQSEYSALLCSLLYTTLFERIKNEKATPYLNHEYARQTMLKTRLQIEDETELQHHLRVLLICDELSLFLCMEAPGTPTEQYELFPEGLHYPLDASDSGSGANSSSVANADVNFNKKRITWVDQEVVELSFFPFQKEVFLNIPYKKVDKSEIAHKGISKAYREAAPQTFSFTVKGEGRSPQ</sequence>
<comment type="caution">
    <text evidence="1">The sequence shown here is derived from an EMBL/GenBank/DDBJ whole genome shotgun (WGS) entry which is preliminary data.</text>
</comment>